<dbReference type="EMBL" id="QKYT01000595">
    <property type="protein sequence ID" value="RIA83151.1"/>
    <property type="molecule type" value="Genomic_DNA"/>
</dbReference>
<evidence type="ECO:0008006" key="3">
    <source>
        <dbReference type="Google" id="ProtNLM"/>
    </source>
</evidence>
<dbReference type="Gene3D" id="3.30.200.20">
    <property type="entry name" value="Phosphorylase Kinase, domain 1"/>
    <property type="match status" value="1"/>
</dbReference>
<reference evidence="1 2" key="1">
    <citation type="submission" date="2018-06" db="EMBL/GenBank/DDBJ databases">
        <title>Comparative genomics reveals the genomic features of Rhizophagus irregularis, R. cerebriforme, R. diaphanum and Gigaspora rosea, and their symbiotic lifestyle signature.</title>
        <authorList>
            <person name="Morin E."/>
            <person name="San Clemente H."/>
            <person name="Chen E.C.H."/>
            <person name="De La Providencia I."/>
            <person name="Hainaut M."/>
            <person name="Kuo A."/>
            <person name="Kohler A."/>
            <person name="Murat C."/>
            <person name="Tang N."/>
            <person name="Roy S."/>
            <person name="Loubradou J."/>
            <person name="Henrissat B."/>
            <person name="Grigoriev I.V."/>
            <person name="Corradi N."/>
            <person name="Roux C."/>
            <person name="Martin F.M."/>
        </authorList>
    </citation>
    <scope>NUCLEOTIDE SEQUENCE [LARGE SCALE GENOMIC DNA]</scope>
    <source>
        <strain evidence="1 2">DAOM 227022</strain>
    </source>
</reference>
<dbReference type="InterPro" id="IPR011009">
    <property type="entry name" value="Kinase-like_dom_sf"/>
</dbReference>
<gene>
    <name evidence="1" type="ORF">C1645_787023</name>
</gene>
<accession>A0A397SK13</accession>
<organism evidence="1 2">
    <name type="scientific">Glomus cerebriforme</name>
    <dbReference type="NCBI Taxonomy" id="658196"/>
    <lineage>
        <taxon>Eukaryota</taxon>
        <taxon>Fungi</taxon>
        <taxon>Fungi incertae sedis</taxon>
        <taxon>Mucoromycota</taxon>
        <taxon>Glomeromycotina</taxon>
        <taxon>Glomeromycetes</taxon>
        <taxon>Glomerales</taxon>
        <taxon>Glomeraceae</taxon>
        <taxon>Glomus</taxon>
    </lineage>
</organism>
<dbReference type="STRING" id="658196.A0A397SK13"/>
<keyword evidence="2" id="KW-1185">Reference proteome</keyword>
<dbReference type="AlphaFoldDB" id="A0A397SK13"/>
<comment type="caution">
    <text evidence="1">The sequence shown here is derived from an EMBL/GenBank/DDBJ whole genome shotgun (WGS) entry which is preliminary data.</text>
</comment>
<evidence type="ECO:0000313" key="2">
    <source>
        <dbReference type="Proteomes" id="UP000265703"/>
    </source>
</evidence>
<proteinExistence type="predicted"/>
<dbReference type="SUPFAM" id="SSF56112">
    <property type="entry name" value="Protein kinase-like (PK-like)"/>
    <property type="match status" value="1"/>
</dbReference>
<evidence type="ECO:0000313" key="1">
    <source>
        <dbReference type="EMBL" id="RIA83151.1"/>
    </source>
</evidence>
<name>A0A397SK13_9GLOM</name>
<protein>
    <recommendedName>
        <fullName evidence="3">Protein kinase domain-containing protein</fullName>
    </recommendedName>
</protein>
<dbReference type="OrthoDB" id="2428671at2759"/>
<feature type="non-terminal residue" evidence="1">
    <location>
        <position position="63"/>
    </location>
</feature>
<sequence>MKWIPYSKFTNVQKISEGGFGIIYRATWLVSKDDFRDMDKSETIILKRFKNSQGKISKDFLNE</sequence>
<dbReference type="Proteomes" id="UP000265703">
    <property type="component" value="Unassembled WGS sequence"/>
</dbReference>